<name>A0A174PQY6_FLAPL</name>
<feature type="compositionally biased region" description="Basic and acidic residues" evidence="1">
    <location>
        <begin position="1"/>
        <end position="10"/>
    </location>
</feature>
<feature type="region of interest" description="Disordered" evidence="1">
    <location>
        <begin position="197"/>
        <end position="382"/>
    </location>
</feature>
<feature type="compositionally biased region" description="Low complexity" evidence="1">
    <location>
        <begin position="322"/>
        <end position="332"/>
    </location>
</feature>
<dbReference type="AlphaFoldDB" id="A0A174PQY6"/>
<reference evidence="2 3" key="1">
    <citation type="submission" date="2015-09" db="EMBL/GenBank/DDBJ databases">
        <authorList>
            <consortium name="Pathogen Informatics"/>
        </authorList>
    </citation>
    <scope>NUCLEOTIDE SEQUENCE [LARGE SCALE GENOMIC DNA]</scope>
    <source>
        <strain evidence="2 3">2789STDY5608854</strain>
    </source>
</reference>
<evidence type="ECO:0000313" key="3">
    <source>
        <dbReference type="Proteomes" id="UP000095746"/>
    </source>
</evidence>
<feature type="compositionally biased region" description="Pro residues" evidence="1">
    <location>
        <begin position="371"/>
        <end position="382"/>
    </location>
</feature>
<dbReference type="EMBL" id="CYZT01000420">
    <property type="protein sequence ID" value="CUP60735.1"/>
    <property type="molecule type" value="Genomic_DNA"/>
</dbReference>
<protein>
    <submittedName>
        <fullName evidence="2">Uncharacterized protein</fullName>
    </submittedName>
</protein>
<gene>
    <name evidence="2" type="ORF">ERS852411_03355</name>
</gene>
<dbReference type="Proteomes" id="UP000095746">
    <property type="component" value="Unassembled WGS sequence"/>
</dbReference>
<feature type="region of interest" description="Disordered" evidence="1">
    <location>
        <begin position="126"/>
        <end position="150"/>
    </location>
</feature>
<feature type="compositionally biased region" description="Gly residues" evidence="1">
    <location>
        <begin position="27"/>
        <end position="41"/>
    </location>
</feature>
<feature type="compositionally biased region" description="Basic residues" evidence="1">
    <location>
        <begin position="256"/>
        <end position="266"/>
    </location>
</feature>
<accession>A0A174PQY6</accession>
<proteinExistence type="predicted"/>
<sequence>MGEAGGDHRYLCRRRPGHRRAHRIRGGVPGAGGGGGLGYLPGGPHHRGGCDPLLRPRRPGRRPPPDREPEKAGPGPAAVQDGYAPPGERPQRGFLPDGGTAGGRAGPPLLLRDGAAARESGGVLADLHQRRHPRRYPGQPEPLPPVLRGDRGHRAPVLPLHRGQGGALCRQGAAPALCGAHGAEHRRALHPGPVLLPAGGRAGADAPHHSRPGAGRDDPPGLRHRVRLRGSHRAAPHPGAQAGGGTLRGRAVQRLLRLRGGRRPGLRGRGERRPEASEPGAPHSAARPGVHRGAHRRSGDQGHQRALPHDDLPHRVPPAPPAGQRRPAAVPRGARHWPDQRRAVSAGGGQVRRRGPGDQAPGAHRHRGGPPVRPAPPAGEHL</sequence>
<feature type="compositionally biased region" description="Basic and acidic residues" evidence="1">
    <location>
        <begin position="297"/>
        <end position="314"/>
    </location>
</feature>
<organism evidence="2 3">
    <name type="scientific">Flavonifractor plautii</name>
    <name type="common">Fusobacterium plautii</name>
    <dbReference type="NCBI Taxonomy" id="292800"/>
    <lineage>
        <taxon>Bacteria</taxon>
        <taxon>Bacillati</taxon>
        <taxon>Bacillota</taxon>
        <taxon>Clostridia</taxon>
        <taxon>Eubacteriales</taxon>
        <taxon>Oscillospiraceae</taxon>
        <taxon>Flavonifractor</taxon>
    </lineage>
</organism>
<evidence type="ECO:0000313" key="2">
    <source>
        <dbReference type="EMBL" id="CUP60735.1"/>
    </source>
</evidence>
<evidence type="ECO:0000256" key="1">
    <source>
        <dbReference type="SAM" id="MobiDB-lite"/>
    </source>
</evidence>
<feature type="compositionally biased region" description="Basic residues" evidence="1">
    <location>
        <begin position="222"/>
        <end position="235"/>
    </location>
</feature>
<feature type="region of interest" description="Disordered" evidence="1">
    <location>
        <begin position="1"/>
        <end position="110"/>
    </location>
</feature>
<feature type="compositionally biased region" description="Basic residues" evidence="1">
    <location>
        <begin position="11"/>
        <end position="25"/>
    </location>
</feature>